<comment type="caution">
    <text evidence="5">The sequence shown here is derived from an EMBL/GenBank/DDBJ whole genome shotgun (WGS) entry which is preliminary data.</text>
</comment>
<dbReference type="SUPFAM" id="SSF160909">
    <property type="entry name" value="ATP12-like"/>
    <property type="match status" value="1"/>
</dbReference>
<proteinExistence type="inferred from homology"/>
<dbReference type="InterPro" id="IPR011419">
    <property type="entry name" value="ATP12_ATP_synth-F1-assembly"/>
</dbReference>
<feature type="compositionally biased region" description="Basic and acidic residues" evidence="4">
    <location>
        <begin position="9"/>
        <end position="18"/>
    </location>
</feature>
<reference evidence="5 6" key="1">
    <citation type="submission" date="2023-07" db="EMBL/GenBank/DDBJ databases">
        <title>Genomic Encyclopedia of Type Strains, Phase IV (KMG-IV): sequencing the most valuable type-strain genomes for metagenomic binning, comparative biology and taxonomic classification.</title>
        <authorList>
            <person name="Goeker M."/>
        </authorList>
    </citation>
    <scope>NUCLEOTIDE SEQUENCE [LARGE SCALE GENOMIC DNA]</scope>
    <source>
        <strain evidence="5 6">B1-1</strain>
    </source>
</reference>
<dbReference type="EMBL" id="JAUSWJ010000001">
    <property type="protein sequence ID" value="MDQ0515110.1"/>
    <property type="molecule type" value="Genomic_DNA"/>
</dbReference>
<gene>
    <name evidence="5" type="ORF">QO015_000723</name>
</gene>
<dbReference type="PANTHER" id="PTHR21013:SF10">
    <property type="entry name" value="ATP SYNTHASE MITOCHONDRIAL F1 COMPLEX ASSEMBLY FACTOR 2"/>
    <property type="match status" value="1"/>
</dbReference>
<dbReference type="InterPro" id="IPR023335">
    <property type="entry name" value="ATP12_ortho_dom_sf"/>
</dbReference>
<dbReference type="InterPro" id="IPR042272">
    <property type="entry name" value="ATP12_ATP_synth-F1-assembly_N"/>
</dbReference>
<evidence type="ECO:0000256" key="2">
    <source>
        <dbReference type="ARBA" id="ARBA00022946"/>
    </source>
</evidence>
<dbReference type="Proteomes" id="UP001223743">
    <property type="component" value="Unassembled WGS sequence"/>
</dbReference>
<sequence length="257" mass="27773">MSDLFDIGPDGHEPRDPMRSAQAPRQLPKRFYKEVTAEPGEDGLLAIRLDGRPVKTPARAVLAVANEAVAEAIAAEWRAQEAVIDPAGMPLTRLANSAIDGVARDPAAVRAEILNFAGTDLLCYRADGPERLVALQEEHWTPLIDWMDERFGARFILAEGVMHVAQFPETIEAVDAALGEPDPLALAALSTITTLTGSAILALAVLHGRLTASEAWAAAHVDEDYEISLWGEDDEATARRAARWREMQAAALVLAAR</sequence>
<evidence type="ECO:0000313" key="5">
    <source>
        <dbReference type="EMBL" id="MDQ0515110.1"/>
    </source>
</evidence>
<organism evidence="5 6">
    <name type="scientific">Kaistia geumhonensis</name>
    <dbReference type="NCBI Taxonomy" id="410839"/>
    <lineage>
        <taxon>Bacteria</taxon>
        <taxon>Pseudomonadati</taxon>
        <taxon>Pseudomonadota</taxon>
        <taxon>Alphaproteobacteria</taxon>
        <taxon>Hyphomicrobiales</taxon>
        <taxon>Kaistiaceae</taxon>
        <taxon>Kaistia</taxon>
    </lineage>
</organism>
<dbReference type="PANTHER" id="PTHR21013">
    <property type="entry name" value="ATP SYNTHASE MITOCHONDRIAL F1 COMPLEX ASSEMBLY FACTOR 2/ATP12 PROTEIN, MITOCHONDRIAL PRECURSOR"/>
    <property type="match status" value="1"/>
</dbReference>
<keyword evidence="3" id="KW-0143">Chaperone</keyword>
<feature type="region of interest" description="Disordered" evidence="4">
    <location>
        <begin position="1"/>
        <end position="25"/>
    </location>
</feature>
<comment type="similarity">
    <text evidence="1">Belongs to the ATP12 family.</text>
</comment>
<name>A0ABU0M2C1_9HYPH</name>
<protein>
    <submittedName>
        <fullName evidence="5">Chaperone required for assembly of F1-ATPase</fullName>
    </submittedName>
</protein>
<evidence type="ECO:0000256" key="1">
    <source>
        <dbReference type="ARBA" id="ARBA00008231"/>
    </source>
</evidence>
<evidence type="ECO:0000256" key="4">
    <source>
        <dbReference type="SAM" id="MobiDB-lite"/>
    </source>
</evidence>
<dbReference type="Pfam" id="PF07542">
    <property type="entry name" value="ATP12"/>
    <property type="match status" value="1"/>
</dbReference>
<evidence type="ECO:0000256" key="3">
    <source>
        <dbReference type="ARBA" id="ARBA00023186"/>
    </source>
</evidence>
<dbReference type="RefSeq" id="WP_266281411.1">
    <property type="nucleotide sequence ID" value="NZ_JAPKNF010000001.1"/>
</dbReference>
<dbReference type="Gene3D" id="1.10.3580.10">
    <property type="entry name" value="ATP12 ATPase"/>
    <property type="match status" value="1"/>
</dbReference>
<dbReference type="Gene3D" id="3.30.2180.10">
    <property type="entry name" value="ATP12-like"/>
    <property type="match status" value="1"/>
</dbReference>
<evidence type="ECO:0000313" key="6">
    <source>
        <dbReference type="Proteomes" id="UP001223743"/>
    </source>
</evidence>
<keyword evidence="6" id="KW-1185">Reference proteome</keyword>
<keyword evidence="2" id="KW-0809">Transit peptide</keyword>
<accession>A0ABU0M2C1</accession>